<evidence type="ECO:0000313" key="6">
    <source>
        <dbReference type="EMBL" id="MBC5630240.1"/>
    </source>
</evidence>
<feature type="signal peptide" evidence="4">
    <location>
        <begin position="1"/>
        <end position="24"/>
    </location>
</feature>
<comment type="similarity">
    <text evidence="2">Belongs to the bacterial solute-binding protein 2 family.</text>
</comment>
<dbReference type="PANTHER" id="PTHR30036">
    <property type="entry name" value="D-XYLOSE-BINDING PERIPLASMIC PROTEIN"/>
    <property type="match status" value="1"/>
</dbReference>
<dbReference type="InterPro" id="IPR025997">
    <property type="entry name" value="SBP_2_dom"/>
</dbReference>
<feature type="region of interest" description="Disordered" evidence="3">
    <location>
        <begin position="26"/>
        <end position="50"/>
    </location>
</feature>
<dbReference type="PROSITE" id="PS51257">
    <property type="entry name" value="PROKAR_LIPOPROTEIN"/>
    <property type="match status" value="1"/>
</dbReference>
<dbReference type="PANTHER" id="PTHR30036:SF7">
    <property type="entry name" value="ABC TRANSPORTER PERIPLASMIC-BINDING PROTEIN YPHF"/>
    <property type="match status" value="1"/>
</dbReference>
<reference evidence="6 7" key="1">
    <citation type="submission" date="2020-08" db="EMBL/GenBank/DDBJ databases">
        <title>Genome public.</title>
        <authorList>
            <person name="Liu C."/>
            <person name="Sun Q."/>
        </authorList>
    </citation>
    <scope>NUCLEOTIDE SEQUENCE [LARGE SCALE GENOMIC DNA]</scope>
    <source>
        <strain evidence="6 7">NSJ-6</strain>
    </source>
</reference>
<evidence type="ECO:0000256" key="2">
    <source>
        <dbReference type="ARBA" id="ARBA00007639"/>
    </source>
</evidence>
<sequence length="383" mass="40098">MKKIKRIVSLAATLALTMSFVACGNSSGGDNTGTDEGKTNTETTEGTDSGDKPYVAVISKGFQHQFWQVVKKGAEDAAEKYNVEITFEGPASESDINDQVNMINSALAKKPKALALAVLDTQSVSSQLSDAKKEGIPVVGFDSGIPGAPEGQVAATASTNNYNAATIAADKLFEESSIVDKIKASTSADPVVIGVVSQDATSASLVDRTKGFIDQAVKNAEELVGAGNVEVSGHDVFNKAATGEVKVKVVVNVPPTTSVTDVQNSAQAVLSTKNLIAIYGSNEGGVTGILAATNDGSDFDKDNGKYKDIVAIGFDSGKGQKTAVEKGWFLGSVTQDPYQIGYQAVELAVKAMNGEKVEDVDTGAKWYTKDNMNDADIKDLIYD</sequence>
<evidence type="ECO:0000313" key="7">
    <source>
        <dbReference type="Proteomes" id="UP000596929"/>
    </source>
</evidence>
<gene>
    <name evidence="6" type="ORF">H8S20_15370</name>
</gene>
<evidence type="ECO:0000256" key="3">
    <source>
        <dbReference type="SAM" id="MobiDB-lite"/>
    </source>
</evidence>
<dbReference type="Proteomes" id="UP000596929">
    <property type="component" value="Unassembled WGS sequence"/>
</dbReference>
<dbReference type="SUPFAM" id="SSF53822">
    <property type="entry name" value="Periplasmic binding protein-like I"/>
    <property type="match status" value="1"/>
</dbReference>
<protein>
    <submittedName>
        <fullName evidence="6">ABC transporter substrate-binding protein</fullName>
    </submittedName>
</protein>
<keyword evidence="4" id="KW-0732">Signal</keyword>
<dbReference type="RefSeq" id="WP_186860639.1">
    <property type="nucleotide sequence ID" value="NZ_JACOOO010000037.1"/>
</dbReference>
<evidence type="ECO:0000256" key="4">
    <source>
        <dbReference type="SAM" id="SignalP"/>
    </source>
</evidence>
<comment type="subcellular location">
    <subcellularLocation>
        <location evidence="1">Cell envelope</location>
    </subcellularLocation>
</comment>
<evidence type="ECO:0000256" key="1">
    <source>
        <dbReference type="ARBA" id="ARBA00004196"/>
    </source>
</evidence>
<organism evidence="6 7">
    <name type="scientific">Clostridium hominis</name>
    <dbReference type="NCBI Taxonomy" id="2763036"/>
    <lineage>
        <taxon>Bacteria</taxon>
        <taxon>Bacillati</taxon>
        <taxon>Bacillota</taxon>
        <taxon>Clostridia</taxon>
        <taxon>Eubacteriales</taxon>
        <taxon>Clostridiaceae</taxon>
        <taxon>Clostridium</taxon>
    </lineage>
</organism>
<keyword evidence="7" id="KW-1185">Reference proteome</keyword>
<name>A0ABR7DFQ0_9CLOT</name>
<feature type="domain" description="Periplasmic binding protein" evidence="5">
    <location>
        <begin position="55"/>
        <end position="356"/>
    </location>
</feature>
<dbReference type="CDD" id="cd20005">
    <property type="entry name" value="PBP1_ABC_sugar_binding-like"/>
    <property type="match status" value="1"/>
</dbReference>
<dbReference type="InterPro" id="IPR050555">
    <property type="entry name" value="Bact_Solute-Bind_Prot2"/>
</dbReference>
<dbReference type="Gene3D" id="3.40.50.2300">
    <property type="match status" value="2"/>
</dbReference>
<dbReference type="EMBL" id="JACOOO010000037">
    <property type="protein sequence ID" value="MBC5630240.1"/>
    <property type="molecule type" value="Genomic_DNA"/>
</dbReference>
<proteinExistence type="inferred from homology"/>
<evidence type="ECO:0000259" key="5">
    <source>
        <dbReference type="Pfam" id="PF13407"/>
    </source>
</evidence>
<comment type="caution">
    <text evidence="6">The sequence shown here is derived from an EMBL/GenBank/DDBJ whole genome shotgun (WGS) entry which is preliminary data.</text>
</comment>
<dbReference type="InterPro" id="IPR028082">
    <property type="entry name" value="Peripla_BP_I"/>
</dbReference>
<feature type="compositionally biased region" description="Low complexity" evidence="3">
    <location>
        <begin position="32"/>
        <end position="47"/>
    </location>
</feature>
<accession>A0ABR7DFQ0</accession>
<feature type="chain" id="PRO_5045558580" evidence="4">
    <location>
        <begin position="25"/>
        <end position="383"/>
    </location>
</feature>
<dbReference type="Pfam" id="PF13407">
    <property type="entry name" value="Peripla_BP_4"/>
    <property type="match status" value="1"/>
</dbReference>